<dbReference type="InterPro" id="IPR000620">
    <property type="entry name" value="EamA_dom"/>
</dbReference>
<keyword evidence="3" id="KW-1003">Cell membrane</keyword>
<feature type="transmembrane region" description="Helical" evidence="7">
    <location>
        <begin position="208"/>
        <end position="228"/>
    </location>
</feature>
<evidence type="ECO:0000256" key="6">
    <source>
        <dbReference type="ARBA" id="ARBA00023136"/>
    </source>
</evidence>
<dbReference type="PANTHER" id="PTHR42920">
    <property type="entry name" value="OS03G0707200 PROTEIN-RELATED"/>
    <property type="match status" value="1"/>
</dbReference>
<sequence length="294" mass="31937">MNMQRRADIMMILVTVSWGTSYVFMKMGLGSIEAFNLVALRFGIAFLLAGLLFYKRLRKVDFKTVKYGMILGFILYLVFTFITFGVNTTSASNAGFIVSLAVIFVPVLSALFLKQKIGPRVFTGIFLALLGIGFLTLNSQLQINQGDALCMLGALSYATYIIVTGSLTKNVDSLNLGIIQLGFVSLFGLISSFIAAEPTVLPTSTASWIAILSLGIFCSAIGFTIQTISQKYTTPTNTGLIFSLEPVFAAVFAFLMLGEEFTTKAYIGAALVLAGVLLSRIDMKKVFFKRGQSV</sequence>
<evidence type="ECO:0000313" key="10">
    <source>
        <dbReference type="Proteomes" id="UP000275076"/>
    </source>
</evidence>
<protein>
    <submittedName>
        <fullName evidence="9">DMT family transporter</fullName>
    </submittedName>
</protein>
<dbReference type="AlphaFoldDB" id="A0A428MX59"/>
<evidence type="ECO:0000256" key="3">
    <source>
        <dbReference type="ARBA" id="ARBA00022475"/>
    </source>
</evidence>
<keyword evidence="6 7" id="KW-0472">Membrane</keyword>
<dbReference type="Proteomes" id="UP000275076">
    <property type="component" value="Unassembled WGS sequence"/>
</dbReference>
<dbReference type="PANTHER" id="PTHR42920:SF5">
    <property type="entry name" value="EAMA DOMAIN-CONTAINING PROTEIN"/>
    <property type="match status" value="1"/>
</dbReference>
<dbReference type="SUPFAM" id="SSF103481">
    <property type="entry name" value="Multidrug resistance efflux transporter EmrE"/>
    <property type="match status" value="2"/>
</dbReference>
<keyword evidence="10" id="KW-1185">Reference proteome</keyword>
<evidence type="ECO:0000256" key="2">
    <source>
        <dbReference type="ARBA" id="ARBA00007362"/>
    </source>
</evidence>
<dbReference type="Pfam" id="PF00892">
    <property type="entry name" value="EamA"/>
    <property type="match status" value="2"/>
</dbReference>
<feature type="transmembrane region" description="Helical" evidence="7">
    <location>
        <begin position="7"/>
        <end position="25"/>
    </location>
</feature>
<keyword evidence="4 7" id="KW-0812">Transmembrane</keyword>
<dbReference type="RefSeq" id="WP_125560081.1">
    <property type="nucleotide sequence ID" value="NZ_RBVX01000033.1"/>
</dbReference>
<evidence type="ECO:0000259" key="8">
    <source>
        <dbReference type="Pfam" id="PF00892"/>
    </source>
</evidence>
<organism evidence="9 10">
    <name type="scientific">Salibacterium salarium</name>
    <dbReference type="NCBI Taxonomy" id="284579"/>
    <lineage>
        <taxon>Bacteria</taxon>
        <taxon>Bacillati</taxon>
        <taxon>Bacillota</taxon>
        <taxon>Bacilli</taxon>
        <taxon>Bacillales</taxon>
        <taxon>Bacillaceae</taxon>
    </lineage>
</organism>
<evidence type="ECO:0000256" key="1">
    <source>
        <dbReference type="ARBA" id="ARBA00004651"/>
    </source>
</evidence>
<name>A0A428MX59_9BACI</name>
<comment type="similarity">
    <text evidence="2">Belongs to the EamA transporter family.</text>
</comment>
<keyword evidence="5 7" id="KW-1133">Transmembrane helix</keyword>
<gene>
    <name evidence="9" type="ORF">D7Z54_24620</name>
</gene>
<dbReference type="InterPro" id="IPR037185">
    <property type="entry name" value="EmrE-like"/>
</dbReference>
<comment type="subcellular location">
    <subcellularLocation>
        <location evidence="1">Cell membrane</location>
        <topology evidence="1">Multi-pass membrane protein</topology>
    </subcellularLocation>
</comment>
<feature type="transmembrane region" description="Helical" evidence="7">
    <location>
        <begin position="37"/>
        <end position="55"/>
    </location>
</feature>
<feature type="domain" description="EamA" evidence="8">
    <location>
        <begin position="146"/>
        <end position="279"/>
    </location>
</feature>
<feature type="transmembrane region" description="Helical" evidence="7">
    <location>
        <begin position="120"/>
        <end position="137"/>
    </location>
</feature>
<feature type="domain" description="EamA" evidence="8">
    <location>
        <begin position="7"/>
        <end position="136"/>
    </location>
</feature>
<feature type="transmembrane region" description="Helical" evidence="7">
    <location>
        <begin position="92"/>
        <end position="113"/>
    </location>
</feature>
<dbReference type="EMBL" id="RBVX01000033">
    <property type="protein sequence ID" value="RSL30684.1"/>
    <property type="molecule type" value="Genomic_DNA"/>
</dbReference>
<evidence type="ECO:0000313" key="9">
    <source>
        <dbReference type="EMBL" id="RSL30684.1"/>
    </source>
</evidence>
<feature type="transmembrane region" description="Helical" evidence="7">
    <location>
        <begin position="143"/>
        <end position="163"/>
    </location>
</feature>
<feature type="transmembrane region" description="Helical" evidence="7">
    <location>
        <begin position="263"/>
        <end position="281"/>
    </location>
</feature>
<accession>A0A428MX59</accession>
<dbReference type="InterPro" id="IPR051258">
    <property type="entry name" value="Diverse_Substrate_Transporter"/>
</dbReference>
<evidence type="ECO:0000256" key="7">
    <source>
        <dbReference type="SAM" id="Phobius"/>
    </source>
</evidence>
<evidence type="ECO:0000256" key="4">
    <source>
        <dbReference type="ARBA" id="ARBA00022692"/>
    </source>
</evidence>
<feature type="transmembrane region" description="Helical" evidence="7">
    <location>
        <begin position="175"/>
        <end position="196"/>
    </location>
</feature>
<feature type="transmembrane region" description="Helical" evidence="7">
    <location>
        <begin position="67"/>
        <end position="86"/>
    </location>
</feature>
<dbReference type="OrthoDB" id="9804865at2"/>
<reference evidence="9 10" key="1">
    <citation type="submission" date="2018-10" db="EMBL/GenBank/DDBJ databases">
        <title>Draft genome sequence of Bacillus salarius IM0101, isolated from a hypersaline soil in Inner Mongolia, China.</title>
        <authorList>
            <person name="Yamprayoonswat W."/>
            <person name="Boonvisut S."/>
            <person name="Jumpathong W."/>
            <person name="Sittihan S."/>
            <person name="Ruangsuj P."/>
            <person name="Wanthongcharoen S."/>
            <person name="Thongpramul N."/>
            <person name="Pimmason S."/>
            <person name="Yu B."/>
            <person name="Yasawong M."/>
        </authorList>
    </citation>
    <scope>NUCLEOTIDE SEQUENCE [LARGE SCALE GENOMIC DNA]</scope>
    <source>
        <strain evidence="9 10">IM0101</strain>
    </source>
</reference>
<feature type="transmembrane region" description="Helical" evidence="7">
    <location>
        <begin position="240"/>
        <end position="257"/>
    </location>
</feature>
<comment type="caution">
    <text evidence="9">The sequence shown here is derived from an EMBL/GenBank/DDBJ whole genome shotgun (WGS) entry which is preliminary data.</text>
</comment>
<dbReference type="GO" id="GO:0005886">
    <property type="term" value="C:plasma membrane"/>
    <property type="evidence" value="ECO:0007669"/>
    <property type="project" value="UniProtKB-SubCell"/>
</dbReference>
<evidence type="ECO:0000256" key="5">
    <source>
        <dbReference type="ARBA" id="ARBA00022989"/>
    </source>
</evidence>
<proteinExistence type="inferred from homology"/>